<dbReference type="Pfam" id="PF13432">
    <property type="entry name" value="TPR_16"/>
    <property type="match status" value="1"/>
</dbReference>
<comment type="caution">
    <text evidence="2">The sequence shown here is derived from an EMBL/GenBank/DDBJ whole genome shotgun (WGS) entry which is preliminary data.</text>
</comment>
<dbReference type="SUPFAM" id="SSF48452">
    <property type="entry name" value="TPR-like"/>
    <property type="match status" value="2"/>
</dbReference>
<dbReference type="Gene3D" id="1.25.40.10">
    <property type="entry name" value="Tetratricopeptide repeat domain"/>
    <property type="match status" value="3"/>
</dbReference>
<name>A0A1V4AUS2_9BACT</name>
<sequence length="318" mass="37179">MILKKALEYFLKAKKADPKLGFTSFYLTLCYDVLKDYDNAIKEALVFLEKEPENWAMHLALSEIYEKTKNESGRNEELKKTQEILKKNIDAGTTNTKEYFLLCQLYKNQHKIDKAISVIESMKLLSLDKETLRDAHFLLANLYYDNQKFDRTEEELRMTLKLDPDFHEANNFLGYLFAENNKNLDEAIQLINRALKAQPTNGAYLDSLGWAYYKKAQLEGRTDHLVTALKNLSEAVQHSEEPDIYDHMGEVYYSLGYWNEAIAAWEKAHALYTQMLNNDTKRKQIEAKLEKIKKLISVEESDSRVMKQRMKVETIFQP</sequence>
<evidence type="ECO:0000256" key="1">
    <source>
        <dbReference type="PROSITE-ProRule" id="PRU00339"/>
    </source>
</evidence>
<reference evidence="2 3" key="1">
    <citation type="journal article" date="2017" name="Water Res.">
        <title>Discovery and metagenomic analysis of an anammox bacterial enrichment related to Candidatus "Brocadia caroliniensis" in a full-scale glycerol-fed nitritation-denitritation separate centrate treatment process.</title>
        <authorList>
            <person name="Park H."/>
            <person name="Brotto A.C."/>
            <person name="van Loosdrecht M.C."/>
            <person name="Chandran K."/>
        </authorList>
    </citation>
    <scope>NUCLEOTIDE SEQUENCE [LARGE SCALE GENOMIC DNA]</scope>
    <source>
        <strain evidence="2">26THWARD</strain>
    </source>
</reference>
<accession>A0A1V4AUS2</accession>
<organism evidence="2 3">
    <name type="scientific">Candidatus Brocadia carolinensis</name>
    <dbReference type="NCBI Taxonomy" id="1004156"/>
    <lineage>
        <taxon>Bacteria</taxon>
        <taxon>Pseudomonadati</taxon>
        <taxon>Planctomycetota</taxon>
        <taxon>Candidatus Brocadiia</taxon>
        <taxon>Candidatus Brocadiales</taxon>
        <taxon>Candidatus Brocadiaceae</taxon>
        <taxon>Candidatus Brocadia</taxon>
    </lineage>
</organism>
<dbReference type="AlphaFoldDB" id="A0A1V4AUS2"/>
<dbReference type="PANTHER" id="PTHR12558">
    <property type="entry name" value="CELL DIVISION CYCLE 16,23,27"/>
    <property type="match status" value="1"/>
</dbReference>
<protein>
    <submittedName>
        <fullName evidence="2">Uncharacterized protein</fullName>
    </submittedName>
</protein>
<dbReference type="PROSITE" id="PS50005">
    <property type="entry name" value="TPR"/>
    <property type="match status" value="2"/>
</dbReference>
<evidence type="ECO:0000313" key="2">
    <source>
        <dbReference type="EMBL" id="OOP56874.1"/>
    </source>
</evidence>
<gene>
    <name evidence="2" type="ORF">AYP45_06610</name>
</gene>
<feature type="repeat" description="TPR" evidence="1">
    <location>
        <begin position="242"/>
        <end position="275"/>
    </location>
</feature>
<dbReference type="InterPro" id="IPR019734">
    <property type="entry name" value="TPR_rpt"/>
</dbReference>
<dbReference type="PANTHER" id="PTHR12558:SF13">
    <property type="entry name" value="CELL DIVISION CYCLE PROTEIN 27 HOMOLOG"/>
    <property type="match status" value="1"/>
</dbReference>
<proteinExistence type="predicted"/>
<dbReference type="InterPro" id="IPR011990">
    <property type="entry name" value="TPR-like_helical_dom_sf"/>
</dbReference>
<keyword evidence="1" id="KW-0802">TPR repeat</keyword>
<dbReference type="Proteomes" id="UP000189681">
    <property type="component" value="Unassembled WGS sequence"/>
</dbReference>
<dbReference type="STRING" id="1004156.AYP45_06610"/>
<dbReference type="EMBL" id="AYTS01000059">
    <property type="protein sequence ID" value="OOP56874.1"/>
    <property type="molecule type" value="Genomic_DNA"/>
</dbReference>
<feature type="repeat" description="TPR" evidence="1">
    <location>
        <begin position="133"/>
        <end position="166"/>
    </location>
</feature>
<dbReference type="SMART" id="SM00028">
    <property type="entry name" value="TPR"/>
    <property type="match status" value="3"/>
</dbReference>
<evidence type="ECO:0000313" key="3">
    <source>
        <dbReference type="Proteomes" id="UP000189681"/>
    </source>
</evidence>